<dbReference type="GO" id="GO:0001228">
    <property type="term" value="F:DNA-binding transcription activator activity, RNA polymerase II-specific"/>
    <property type="evidence" value="ECO:0007669"/>
    <property type="project" value="TreeGrafter"/>
</dbReference>
<dbReference type="InterPro" id="IPR036864">
    <property type="entry name" value="Zn2-C6_fun-type_DNA-bd_sf"/>
</dbReference>
<dbReference type="PROSITE" id="PS00463">
    <property type="entry name" value="ZN2_CY6_FUNGAL_1"/>
    <property type="match status" value="1"/>
</dbReference>
<sequence length="436" mass="48555">MSVPKLTNDTSGDPVAKTRASRGKSRLGCLRCKERRVKCDELRPCSRCKIGPNVCVYPTIRAPSWNSQVTIFHSSMGALSKADSRDDAAHTSAQPKRTCSILFRSPLSHGYQISRVIADDTPSFDTQDVFLLSHFTSTASINLIGKQSIWAEDVVQLALQHDFVMHAILGLSARHFQETHPYAHSPSPYNYGLLEAHHLKNALSGFNKQFQSSISANQDAALAASFLLCFHACSTVDINPLTTSFQDNSLTFLRGIRSIVASHHRAAHSGVFKCLVAPPLLTRRSVPQTVPFAGPCAHFMNLLNGLPPLSPFLENRGVYEECVESLAPYLSLADEQNETKTEALELLLCFLEWQAFCPARFVALVNTLDPIALILLAHFYAAAGSVLSRGMSRWWWWQSKPSYMVQAINEYLGSAWTTWMDWPRTAAQKFPRFRPV</sequence>
<dbReference type="InterPro" id="IPR053157">
    <property type="entry name" value="Sterol_Uptake_Regulator"/>
</dbReference>
<accession>A0A9P9E2Z5</accession>
<keyword evidence="1" id="KW-0539">Nucleus</keyword>
<dbReference type="InterPro" id="IPR001138">
    <property type="entry name" value="Zn2Cys6_DnaBD"/>
</dbReference>
<dbReference type="CDD" id="cd00067">
    <property type="entry name" value="GAL4"/>
    <property type="match status" value="1"/>
</dbReference>
<dbReference type="SMART" id="SM00066">
    <property type="entry name" value="GAL4"/>
    <property type="match status" value="1"/>
</dbReference>
<evidence type="ECO:0000256" key="1">
    <source>
        <dbReference type="ARBA" id="ARBA00023242"/>
    </source>
</evidence>
<dbReference type="Pfam" id="PF00172">
    <property type="entry name" value="Zn_clus"/>
    <property type="match status" value="1"/>
</dbReference>
<dbReference type="Proteomes" id="UP000700596">
    <property type="component" value="Unassembled WGS sequence"/>
</dbReference>
<name>A0A9P9E2Z5_9PLEO</name>
<dbReference type="PANTHER" id="PTHR47784">
    <property type="entry name" value="STEROL UPTAKE CONTROL PROTEIN 2"/>
    <property type="match status" value="1"/>
</dbReference>
<evidence type="ECO:0000313" key="4">
    <source>
        <dbReference type="Proteomes" id="UP000700596"/>
    </source>
</evidence>
<organism evidence="3 4">
    <name type="scientific">Dendryphion nanum</name>
    <dbReference type="NCBI Taxonomy" id="256645"/>
    <lineage>
        <taxon>Eukaryota</taxon>
        <taxon>Fungi</taxon>
        <taxon>Dikarya</taxon>
        <taxon>Ascomycota</taxon>
        <taxon>Pezizomycotina</taxon>
        <taxon>Dothideomycetes</taxon>
        <taxon>Pleosporomycetidae</taxon>
        <taxon>Pleosporales</taxon>
        <taxon>Torulaceae</taxon>
        <taxon>Dendryphion</taxon>
    </lineage>
</organism>
<dbReference type="EMBL" id="JAGMWT010000004">
    <property type="protein sequence ID" value="KAH7130108.1"/>
    <property type="molecule type" value="Genomic_DNA"/>
</dbReference>
<dbReference type="Pfam" id="PF11951">
    <property type="entry name" value="Fungal_trans_2"/>
    <property type="match status" value="1"/>
</dbReference>
<dbReference type="AlphaFoldDB" id="A0A9P9E2Z5"/>
<dbReference type="InterPro" id="IPR021858">
    <property type="entry name" value="Fun_TF"/>
</dbReference>
<gene>
    <name evidence="3" type="ORF">B0J11DRAFT_566198</name>
</gene>
<keyword evidence="4" id="KW-1185">Reference proteome</keyword>
<evidence type="ECO:0000259" key="2">
    <source>
        <dbReference type="PROSITE" id="PS50048"/>
    </source>
</evidence>
<dbReference type="Gene3D" id="4.10.240.10">
    <property type="entry name" value="Zn(2)-C6 fungal-type DNA-binding domain"/>
    <property type="match status" value="1"/>
</dbReference>
<comment type="caution">
    <text evidence="3">The sequence shown here is derived from an EMBL/GenBank/DDBJ whole genome shotgun (WGS) entry which is preliminary data.</text>
</comment>
<dbReference type="PANTHER" id="PTHR47784:SF5">
    <property type="entry name" value="STEROL UPTAKE CONTROL PROTEIN 2"/>
    <property type="match status" value="1"/>
</dbReference>
<dbReference type="PROSITE" id="PS50048">
    <property type="entry name" value="ZN2_CY6_FUNGAL_2"/>
    <property type="match status" value="1"/>
</dbReference>
<dbReference type="GO" id="GO:0008270">
    <property type="term" value="F:zinc ion binding"/>
    <property type="evidence" value="ECO:0007669"/>
    <property type="project" value="InterPro"/>
</dbReference>
<dbReference type="SUPFAM" id="SSF57701">
    <property type="entry name" value="Zn2/Cys6 DNA-binding domain"/>
    <property type="match status" value="1"/>
</dbReference>
<dbReference type="OrthoDB" id="416217at2759"/>
<reference evidence="3" key="1">
    <citation type="journal article" date="2021" name="Nat. Commun.">
        <title>Genetic determinants of endophytism in the Arabidopsis root mycobiome.</title>
        <authorList>
            <person name="Mesny F."/>
            <person name="Miyauchi S."/>
            <person name="Thiergart T."/>
            <person name="Pickel B."/>
            <person name="Atanasova L."/>
            <person name="Karlsson M."/>
            <person name="Huettel B."/>
            <person name="Barry K.W."/>
            <person name="Haridas S."/>
            <person name="Chen C."/>
            <person name="Bauer D."/>
            <person name="Andreopoulos W."/>
            <person name="Pangilinan J."/>
            <person name="LaButti K."/>
            <person name="Riley R."/>
            <person name="Lipzen A."/>
            <person name="Clum A."/>
            <person name="Drula E."/>
            <person name="Henrissat B."/>
            <person name="Kohler A."/>
            <person name="Grigoriev I.V."/>
            <person name="Martin F.M."/>
            <person name="Hacquard S."/>
        </authorList>
    </citation>
    <scope>NUCLEOTIDE SEQUENCE</scope>
    <source>
        <strain evidence="3">MPI-CAGE-CH-0243</strain>
    </source>
</reference>
<proteinExistence type="predicted"/>
<feature type="domain" description="Zn(2)-C6 fungal-type" evidence="2">
    <location>
        <begin position="28"/>
        <end position="57"/>
    </location>
</feature>
<evidence type="ECO:0000313" key="3">
    <source>
        <dbReference type="EMBL" id="KAH7130108.1"/>
    </source>
</evidence>
<protein>
    <recommendedName>
        <fullName evidence="2">Zn(2)-C6 fungal-type domain-containing protein</fullName>
    </recommendedName>
</protein>